<dbReference type="PANTHER" id="PTHR11808:SF89">
    <property type="entry name" value="METHIONINE GAMMA-LYASE"/>
    <property type="match status" value="1"/>
</dbReference>
<reference evidence="5" key="1">
    <citation type="submission" date="2023-02" db="EMBL/GenBank/DDBJ databases">
        <title>Description and genomic characterization of Salipiger bruguierae sp. nov., isolated from the sediment of mangrove plant Bruguiera sexangula.</title>
        <authorList>
            <person name="Long M."/>
        </authorList>
    </citation>
    <scope>NUCLEOTIDE SEQUENCE</scope>
    <source>
        <strain evidence="5">H15</strain>
    </source>
</reference>
<evidence type="ECO:0000256" key="2">
    <source>
        <dbReference type="ARBA" id="ARBA00022898"/>
    </source>
</evidence>
<gene>
    <name evidence="5" type="ORF">PVT71_13170</name>
</gene>
<dbReference type="FunFam" id="3.40.640.10:FF:000046">
    <property type="entry name" value="Cystathionine gamma-lyase"/>
    <property type="match status" value="1"/>
</dbReference>
<comment type="cofactor">
    <cofactor evidence="1 4">
        <name>pyridoxal 5'-phosphate</name>
        <dbReference type="ChEBI" id="CHEBI:597326"/>
    </cofactor>
</comment>
<dbReference type="Gene3D" id="3.90.1150.10">
    <property type="entry name" value="Aspartate Aminotransferase, domain 1"/>
    <property type="match status" value="1"/>
</dbReference>
<proteinExistence type="inferred from homology"/>
<dbReference type="PANTHER" id="PTHR11808">
    <property type="entry name" value="TRANS-SULFURATION ENZYME FAMILY MEMBER"/>
    <property type="match status" value="1"/>
</dbReference>
<protein>
    <submittedName>
        <fullName evidence="5">Aminotransferase class I/II-fold pyridoxal phosphate-dependent enzyme</fullName>
    </submittedName>
</protein>
<sequence length="394" mass="41483">MDTRKTLIRPVPVPSSVSSALVTPIMPAVVYASDSPDALDDQYNGVTSGYTYAREGHPNADVLAQRIDALEGMSGGMVMGSGMASVAAVLLGLLRAGDHVLGADQLYGRSLRMMSDDLPRMGIASSFADPTNVEAFAAGFRPETKLVLIELVSNPTLRIADLDGIAALCREKGVLLAVDNTFTTPAAIRPVERGADIVIHSVTKLLAGHADVTLGWVAAKDPEVTQRIRVFAVTAGLTASPFDCWLAERGLMTFPLRFRQSQETAQRLSELLTGKPGVARVLYPGRADHPDAARAQSVLRGNPGNMLSFELEGGRAAANAFAEAAKGIAFAPTLGDVGTTLSHPASSSHRALTPEGRAALGISEGFFRVSVGLEDPEALLEVFADGLRAAEALR</sequence>
<evidence type="ECO:0000256" key="1">
    <source>
        <dbReference type="ARBA" id="ARBA00001933"/>
    </source>
</evidence>
<feature type="modified residue" description="N6-(pyridoxal phosphate)lysine" evidence="3">
    <location>
        <position position="204"/>
    </location>
</feature>
<dbReference type="InterPro" id="IPR015422">
    <property type="entry name" value="PyrdxlP-dep_Trfase_small"/>
</dbReference>
<organism evidence="5">
    <name type="scientific">Alloyangia sp. H15</name>
    <dbReference type="NCBI Taxonomy" id="3029062"/>
    <lineage>
        <taxon>Bacteria</taxon>
        <taxon>Pseudomonadati</taxon>
        <taxon>Pseudomonadota</taxon>
        <taxon>Alphaproteobacteria</taxon>
        <taxon>Rhodobacterales</taxon>
        <taxon>Roseobacteraceae</taxon>
        <taxon>Alloyangia</taxon>
    </lineage>
</organism>
<evidence type="ECO:0000313" key="5">
    <source>
        <dbReference type="EMBL" id="XCC93421.1"/>
    </source>
</evidence>
<dbReference type="EMBL" id="CP123384">
    <property type="protein sequence ID" value="XCC93421.1"/>
    <property type="molecule type" value="Genomic_DNA"/>
</dbReference>
<keyword evidence="5" id="KW-0808">Transferase</keyword>
<dbReference type="Gene3D" id="3.40.640.10">
    <property type="entry name" value="Type I PLP-dependent aspartate aminotransferase-like (Major domain)"/>
    <property type="match status" value="1"/>
</dbReference>
<dbReference type="RefSeq" id="WP_353472242.1">
    <property type="nucleotide sequence ID" value="NZ_CP123384.1"/>
</dbReference>
<accession>A0AAU8AFQ8</accession>
<dbReference type="GO" id="GO:0016846">
    <property type="term" value="F:carbon-sulfur lyase activity"/>
    <property type="evidence" value="ECO:0007669"/>
    <property type="project" value="TreeGrafter"/>
</dbReference>
<dbReference type="InterPro" id="IPR015424">
    <property type="entry name" value="PyrdxlP-dep_Trfase"/>
</dbReference>
<dbReference type="GO" id="GO:0030170">
    <property type="term" value="F:pyridoxal phosphate binding"/>
    <property type="evidence" value="ECO:0007669"/>
    <property type="project" value="InterPro"/>
</dbReference>
<dbReference type="GO" id="GO:0019346">
    <property type="term" value="P:transsulfuration"/>
    <property type="evidence" value="ECO:0007669"/>
    <property type="project" value="InterPro"/>
</dbReference>
<evidence type="ECO:0000256" key="4">
    <source>
        <dbReference type="RuleBase" id="RU362118"/>
    </source>
</evidence>
<dbReference type="InterPro" id="IPR015421">
    <property type="entry name" value="PyrdxlP-dep_Trfase_major"/>
</dbReference>
<evidence type="ECO:0000256" key="3">
    <source>
        <dbReference type="PIRSR" id="PIRSR001434-2"/>
    </source>
</evidence>
<dbReference type="Pfam" id="PF01053">
    <property type="entry name" value="Cys_Met_Meta_PP"/>
    <property type="match status" value="1"/>
</dbReference>
<dbReference type="PIRSF" id="PIRSF001434">
    <property type="entry name" value="CGS"/>
    <property type="match status" value="1"/>
</dbReference>
<dbReference type="InterPro" id="IPR000277">
    <property type="entry name" value="Cys/Met-Metab_PyrdxlP-dep_enz"/>
</dbReference>
<dbReference type="AlphaFoldDB" id="A0AAU8AFQ8"/>
<name>A0AAU8AFQ8_9RHOB</name>
<comment type="similarity">
    <text evidence="4">Belongs to the trans-sulfuration enzymes family.</text>
</comment>
<keyword evidence="2 3" id="KW-0663">Pyridoxal phosphate</keyword>
<dbReference type="SUPFAM" id="SSF53383">
    <property type="entry name" value="PLP-dependent transferases"/>
    <property type="match status" value="1"/>
</dbReference>
<keyword evidence="5" id="KW-0032">Aminotransferase</keyword>
<dbReference type="GO" id="GO:0005737">
    <property type="term" value="C:cytoplasm"/>
    <property type="evidence" value="ECO:0007669"/>
    <property type="project" value="TreeGrafter"/>
</dbReference>
<dbReference type="GO" id="GO:0008483">
    <property type="term" value="F:transaminase activity"/>
    <property type="evidence" value="ECO:0007669"/>
    <property type="project" value="UniProtKB-KW"/>
</dbReference>